<proteinExistence type="predicted"/>
<comment type="caution">
    <text evidence="2">The sequence shown here is derived from an EMBL/GenBank/DDBJ whole genome shotgun (WGS) entry which is preliminary data.</text>
</comment>
<accession>A0AAV6R8K3</accession>
<gene>
    <name evidence="2" type="ORF">JOB18_004745</name>
</gene>
<sequence>MANEKHSKNITQRGNVAKTLVSRSLTARHRRDMRPDSSMPGADGADDDASWRLNHAQCVAHDQDCDRGLFCGSAPKFYSSVVTALRSVT</sequence>
<evidence type="ECO:0000256" key="1">
    <source>
        <dbReference type="SAM" id="MobiDB-lite"/>
    </source>
</evidence>
<evidence type="ECO:0000313" key="2">
    <source>
        <dbReference type="EMBL" id="KAG7501683.1"/>
    </source>
</evidence>
<evidence type="ECO:0000313" key="3">
    <source>
        <dbReference type="Proteomes" id="UP000693946"/>
    </source>
</evidence>
<keyword evidence="3" id="KW-1185">Reference proteome</keyword>
<dbReference type="EMBL" id="JAGKHQ010000012">
    <property type="protein sequence ID" value="KAG7501683.1"/>
    <property type="molecule type" value="Genomic_DNA"/>
</dbReference>
<name>A0AAV6R8K3_SOLSE</name>
<reference evidence="2 3" key="1">
    <citation type="journal article" date="2021" name="Sci. Rep.">
        <title>Chromosome anchoring in Senegalese sole (Solea senegalensis) reveals sex-associated markers and genome rearrangements in flatfish.</title>
        <authorList>
            <person name="Guerrero-Cozar I."/>
            <person name="Gomez-Garrido J."/>
            <person name="Berbel C."/>
            <person name="Martinez-Blanch J.F."/>
            <person name="Alioto T."/>
            <person name="Claros M.G."/>
            <person name="Gagnaire P.A."/>
            <person name="Manchado M."/>
        </authorList>
    </citation>
    <scope>NUCLEOTIDE SEQUENCE [LARGE SCALE GENOMIC DNA]</scope>
    <source>
        <strain evidence="2">Sse05_10M</strain>
    </source>
</reference>
<dbReference type="Proteomes" id="UP000693946">
    <property type="component" value="Linkage Group LG2"/>
</dbReference>
<dbReference type="AlphaFoldDB" id="A0AAV6R8K3"/>
<organism evidence="2 3">
    <name type="scientific">Solea senegalensis</name>
    <name type="common">Senegalese sole</name>
    <dbReference type="NCBI Taxonomy" id="28829"/>
    <lineage>
        <taxon>Eukaryota</taxon>
        <taxon>Metazoa</taxon>
        <taxon>Chordata</taxon>
        <taxon>Craniata</taxon>
        <taxon>Vertebrata</taxon>
        <taxon>Euteleostomi</taxon>
        <taxon>Actinopterygii</taxon>
        <taxon>Neopterygii</taxon>
        <taxon>Teleostei</taxon>
        <taxon>Neoteleostei</taxon>
        <taxon>Acanthomorphata</taxon>
        <taxon>Carangaria</taxon>
        <taxon>Pleuronectiformes</taxon>
        <taxon>Pleuronectoidei</taxon>
        <taxon>Soleidae</taxon>
        <taxon>Solea</taxon>
    </lineage>
</organism>
<protein>
    <submittedName>
        <fullName evidence="2">Stress-associated endoplasmic reticulum 2 isoform 3</fullName>
    </submittedName>
</protein>
<feature type="region of interest" description="Disordered" evidence="1">
    <location>
        <begin position="1"/>
        <end position="48"/>
    </location>
</feature>